<dbReference type="PRINTS" id="PR01246">
    <property type="entry name" value="RAD1REPAIR"/>
</dbReference>
<feature type="domain" description="SWIM-type" evidence="7">
    <location>
        <begin position="86"/>
        <end position="123"/>
    </location>
</feature>
<dbReference type="Pfam" id="PF02144">
    <property type="entry name" value="Rad1"/>
    <property type="match status" value="1"/>
</dbReference>
<keyword evidence="6" id="KW-0479">Metal-binding</keyword>
<keyword evidence="3" id="KW-0227">DNA damage</keyword>
<comment type="subcellular location">
    <subcellularLocation>
        <location evidence="1">Nucleus</location>
    </subcellularLocation>
</comment>
<sequence length="407" mass="46805">MQGATNCCLPLLLQEIFKRFGNSSNVEDLADFYSKLTSALGSRVVGFARQFVDTQSVTVFNNVGKSLAVIAENYCTKKRRKKKLVYLFSNINYCFCNYFQIKVLELGIAYTCEHVLAIRLTFLLNNIHFQELQPHKFHNLLREFSLPPQQSTDRVVHRMEFFEYTNYRFFGCLENIKIFTAGIRSMGFGDNLMFHINEDGLRCTVEQYKQIQANLFITPSCFSDYHVQGLVNFTININVLIECLSIFAGIECSMKMFYKENDPLLIILEPHTENDTRTECSIKTTHYDETMDFSLDTDSQSLNTVFIKGREMANIFHDLDKSADELQITLSPRRPHFKVETLGVMQSECSIEVAKTSEMMIFFNCKGTTKARYRNSLIRATQKAMLASSKVAVKTDASGLLEMHFMM</sequence>
<proteinExistence type="inferred from homology"/>
<organism evidence="8 9">
    <name type="scientific">Glossina brevipalpis</name>
    <dbReference type="NCBI Taxonomy" id="37001"/>
    <lineage>
        <taxon>Eukaryota</taxon>
        <taxon>Metazoa</taxon>
        <taxon>Ecdysozoa</taxon>
        <taxon>Arthropoda</taxon>
        <taxon>Hexapoda</taxon>
        <taxon>Insecta</taxon>
        <taxon>Pterygota</taxon>
        <taxon>Neoptera</taxon>
        <taxon>Endopterygota</taxon>
        <taxon>Diptera</taxon>
        <taxon>Brachycera</taxon>
        <taxon>Muscomorpha</taxon>
        <taxon>Hippoboscoidea</taxon>
        <taxon>Glossinidae</taxon>
        <taxon>Glossina</taxon>
    </lineage>
</organism>
<dbReference type="CDD" id="cd00577">
    <property type="entry name" value="PCNA"/>
    <property type="match status" value="1"/>
</dbReference>
<evidence type="ECO:0000256" key="2">
    <source>
        <dbReference type="ARBA" id="ARBA00010991"/>
    </source>
</evidence>
<protein>
    <recommendedName>
        <fullName evidence="7">SWIM-type domain-containing protein</fullName>
    </recommendedName>
</protein>
<dbReference type="Gene3D" id="3.70.10.10">
    <property type="match status" value="1"/>
</dbReference>
<dbReference type="InterPro" id="IPR007527">
    <property type="entry name" value="Znf_SWIM"/>
</dbReference>
<dbReference type="STRING" id="37001.A0A1A9WJK4"/>
<evidence type="ECO:0000256" key="3">
    <source>
        <dbReference type="ARBA" id="ARBA00022763"/>
    </source>
</evidence>
<evidence type="ECO:0000313" key="9">
    <source>
        <dbReference type="Proteomes" id="UP000091820"/>
    </source>
</evidence>
<dbReference type="PROSITE" id="PS50966">
    <property type="entry name" value="ZF_SWIM"/>
    <property type="match status" value="1"/>
</dbReference>
<evidence type="ECO:0000259" key="7">
    <source>
        <dbReference type="PROSITE" id="PS50966"/>
    </source>
</evidence>
<comment type="similarity">
    <text evidence="2">Belongs to the rad1 family.</text>
</comment>
<dbReference type="GO" id="GO:0006281">
    <property type="term" value="P:DNA repair"/>
    <property type="evidence" value="ECO:0007669"/>
    <property type="project" value="UniProtKB-KW"/>
</dbReference>
<evidence type="ECO:0000256" key="1">
    <source>
        <dbReference type="ARBA" id="ARBA00004123"/>
    </source>
</evidence>
<dbReference type="InterPro" id="IPR046938">
    <property type="entry name" value="DNA_clamp_sf"/>
</dbReference>
<reference evidence="9" key="1">
    <citation type="submission" date="2014-03" db="EMBL/GenBank/DDBJ databases">
        <authorList>
            <person name="Aksoy S."/>
            <person name="Warren W."/>
            <person name="Wilson R.K."/>
        </authorList>
    </citation>
    <scope>NUCLEOTIDE SEQUENCE [LARGE SCALE GENOMIC DNA]</scope>
    <source>
        <strain evidence="9">IAEA</strain>
    </source>
</reference>
<keyword evidence="6" id="KW-0862">Zinc</keyword>
<evidence type="ECO:0000256" key="5">
    <source>
        <dbReference type="ARBA" id="ARBA00023242"/>
    </source>
</evidence>
<evidence type="ECO:0000313" key="8">
    <source>
        <dbReference type="EnsemblMetazoa" id="GBRI022090-PA"/>
    </source>
</evidence>
<dbReference type="SUPFAM" id="SSF55979">
    <property type="entry name" value="DNA clamp"/>
    <property type="match status" value="1"/>
</dbReference>
<dbReference type="EnsemblMetazoa" id="GBRI022090-RA">
    <property type="protein sequence ID" value="GBRI022090-PA"/>
    <property type="gene ID" value="GBRI022090"/>
</dbReference>
<dbReference type="VEuPathDB" id="VectorBase:GBRI022090"/>
<dbReference type="InterPro" id="IPR003021">
    <property type="entry name" value="Rad1_Rec1_Rad17"/>
</dbReference>
<dbReference type="GO" id="GO:0000077">
    <property type="term" value="P:DNA damage checkpoint signaling"/>
    <property type="evidence" value="ECO:0007669"/>
    <property type="project" value="InterPro"/>
</dbReference>
<dbReference type="PRINTS" id="PR01245">
    <property type="entry name" value="RAD1REC1"/>
</dbReference>
<dbReference type="Proteomes" id="UP000091820">
    <property type="component" value="Unassembled WGS sequence"/>
</dbReference>
<reference evidence="8" key="2">
    <citation type="submission" date="2020-05" db="UniProtKB">
        <authorList>
            <consortium name="EnsemblMetazoa"/>
        </authorList>
    </citation>
    <scope>IDENTIFICATION</scope>
    <source>
        <strain evidence="8">IAEA</strain>
    </source>
</reference>
<keyword evidence="4" id="KW-0234">DNA repair</keyword>
<keyword evidence="9" id="KW-1185">Reference proteome</keyword>
<dbReference type="InterPro" id="IPR003011">
    <property type="entry name" value="Cell_cycle_checkpoint_Rad1"/>
</dbReference>
<evidence type="ECO:0000256" key="6">
    <source>
        <dbReference type="PROSITE-ProRule" id="PRU00325"/>
    </source>
</evidence>
<keyword evidence="6" id="KW-0863">Zinc-finger</keyword>
<dbReference type="GO" id="GO:0030896">
    <property type="term" value="C:checkpoint clamp complex"/>
    <property type="evidence" value="ECO:0007669"/>
    <property type="project" value="TreeGrafter"/>
</dbReference>
<evidence type="ECO:0000256" key="4">
    <source>
        <dbReference type="ARBA" id="ARBA00023204"/>
    </source>
</evidence>
<dbReference type="PANTHER" id="PTHR10870">
    <property type="entry name" value="CELL CYCLE CHECKPOINT PROTEIN RAD1"/>
    <property type="match status" value="1"/>
</dbReference>
<dbReference type="GO" id="GO:0008270">
    <property type="term" value="F:zinc ion binding"/>
    <property type="evidence" value="ECO:0007669"/>
    <property type="project" value="UniProtKB-KW"/>
</dbReference>
<name>A0A1A9WJK4_9MUSC</name>
<dbReference type="PANTHER" id="PTHR10870:SF0">
    <property type="entry name" value="CELL CYCLE CHECKPOINT PROTEIN RAD1"/>
    <property type="match status" value="1"/>
</dbReference>
<accession>A0A1A9WJK4</accession>
<dbReference type="AlphaFoldDB" id="A0A1A9WJK4"/>
<keyword evidence="5" id="KW-0539">Nucleus</keyword>